<organism evidence="1 2">
    <name type="scientific">Heyndrickxia sporothermodurans</name>
    <dbReference type="NCBI Taxonomy" id="46224"/>
    <lineage>
        <taxon>Bacteria</taxon>
        <taxon>Bacillati</taxon>
        <taxon>Bacillota</taxon>
        <taxon>Bacilli</taxon>
        <taxon>Bacillales</taxon>
        <taxon>Bacillaceae</taxon>
        <taxon>Heyndrickxia</taxon>
    </lineage>
</organism>
<dbReference type="AlphaFoldDB" id="A0AB37H5A9"/>
<evidence type="ECO:0000313" key="2">
    <source>
        <dbReference type="Proteomes" id="UP000595512"/>
    </source>
</evidence>
<proteinExistence type="predicted"/>
<evidence type="ECO:0000313" key="1">
    <source>
        <dbReference type="EMBL" id="QQX23559.1"/>
    </source>
</evidence>
<protein>
    <submittedName>
        <fullName evidence="1">Uncharacterized protein</fullName>
    </submittedName>
</protein>
<gene>
    <name evidence="1" type="ORF">JGZ69_11440</name>
</gene>
<dbReference type="EMBL" id="CP066701">
    <property type="protein sequence ID" value="QQX23559.1"/>
    <property type="molecule type" value="Genomic_DNA"/>
</dbReference>
<name>A0AB37H5A9_9BACI</name>
<accession>A0AB37H5A9</accession>
<dbReference type="RefSeq" id="WP_107921059.1">
    <property type="nucleotide sequence ID" value="NZ_CP066701.1"/>
</dbReference>
<reference evidence="1 2" key="1">
    <citation type="submission" date="2020-12" db="EMBL/GenBank/DDBJ databases">
        <title>Taxonomic evaluation of the Bacillus sporothermodurans group of bacteria based on whole genome sequences.</title>
        <authorList>
            <person name="Fiedler G."/>
            <person name="Herbstmann A.-D."/>
            <person name="Doll E."/>
            <person name="Wenning M."/>
            <person name="Brinks E."/>
            <person name="Kabisch J."/>
            <person name="Breitenwieser F."/>
            <person name="Lappann M."/>
            <person name="Boehnlein C."/>
            <person name="Franz C."/>
        </authorList>
    </citation>
    <scope>NUCLEOTIDE SEQUENCE [LARGE SCALE GENOMIC DNA]</scope>
    <source>
        <strain evidence="1 2">DSM 10599</strain>
    </source>
</reference>
<dbReference type="Proteomes" id="UP000595512">
    <property type="component" value="Chromosome"/>
</dbReference>
<dbReference type="KEGG" id="hspo:JGZ69_11440"/>
<sequence length="100" mass="12016">MMHLDWFVGTMKKTFNIEVKKEDIGYEAHDFYHEEIDDLLIPAEHLVKLPNPLLIETISYIDDKGYEWIAGYVLEEETRIKLYEVWIKNGEQIAYEMYIE</sequence>